<evidence type="ECO:0000256" key="1">
    <source>
        <dbReference type="SAM" id="MobiDB-lite"/>
    </source>
</evidence>
<dbReference type="OMA" id="PRPFTEM"/>
<feature type="compositionally biased region" description="Acidic residues" evidence="1">
    <location>
        <begin position="27"/>
        <end position="37"/>
    </location>
</feature>
<proteinExistence type="evidence at transcript level"/>
<accession>A9NQ13</accession>
<reference evidence="2" key="1">
    <citation type="journal article" date="2008" name="BMC Genomics">
        <title>A conifer genomics resource of 200,000 spruce (Picea spp.) ESTs and 6,464 high-quality, sequence-finished full-length cDNAs for Sitka spruce (Picea sitchensis).</title>
        <authorList>
            <person name="Ralph S.G."/>
            <person name="Chun H.J."/>
            <person name="Kolosova N."/>
            <person name="Cooper D."/>
            <person name="Oddy C."/>
            <person name="Ritland C.E."/>
            <person name="Kirkpatrick R."/>
            <person name="Moore R."/>
            <person name="Barber S."/>
            <person name="Holt R.A."/>
            <person name="Jones S.J."/>
            <person name="Marra M.A."/>
            <person name="Douglas C.J."/>
            <person name="Ritland K."/>
            <person name="Bohlmann J."/>
        </authorList>
    </citation>
    <scope>NUCLEOTIDE SEQUENCE</scope>
    <source>
        <tissue evidence="2">Bark</tissue>
    </source>
</reference>
<protein>
    <recommendedName>
        <fullName evidence="3">Selenoprotein H</fullName>
    </recommendedName>
</protein>
<dbReference type="InterPro" id="IPR052674">
    <property type="entry name" value="SelWTH-like"/>
</dbReference>
<feature type="region of interest" description="Disordered" evidence="1">
    <location>
        <begin position="1"/>
        <end position="83"/>
    </location>
</feature>
<evidence type="ECO:0008006" key="3">
    <source>
        <dbReference type="Google" id="ProtNLM"/>
    </source>
</evidence>
<name>A9NQ13_PICSI</name>
<dbReference type="AlphaFoldDB" id="A9NQ13"/>
<dbReference type="PANTHER" id="PTHR33638">
    <property type="entry name" value="SELENOPROTEIN H"/>
    <property type="match status" value="1"/>
</dbReference>
<organism evidence="2">
    <name type="scientific">Picea sitchensis</name>
    <name type="common">Sitka spruce</name>
    <name type="synonym">Pinus sitchensis</name>
    <dbReference type="NCBI Taxonomy" id="3332"/>
    <lineage>
        <taxon>Eukaryota</taxon>
        <taxon>Viridiplantae</taxon>
        <taxon>Streptophyta</taxon>
        <taxon>Embryophyta</taxon>
        <taxon>Tracheophyta</taxon>
        <taxon>Spermatophyta</taxon>
        <taxon>Pinopsida</taxon>
        <taxon>Pinidae</taxon>
        <taxon>Conifers I</taxon>
        <taxon>Pinales</taxon>
        <taxon>Pinaceae</taxon>
        <taxon>Picea</taxon>
    </lineage>
</organism>
<feature type="compositionally biased region" description="Basic and acidic residues" evidence="1">
    <location>
        <begin position="58"/>
        <end position="69"/>
    </location>
</feature>
<dbReference type="EMBL" id="EF083376">
    <property type="protein sequence ID" value="ABK22724.1"/>
    <property type="molecule type" value="mRNA"/>
</dbReference>
<evidence type="ECO:0000313" key="2">
    <source>
        <dbReference type="EMBL" id="ABK22724.1"/>
    </source>
</evidence>
<dbReference type="GO" id="GO:0005794">
    <property type="term" value="C:Golgi apparatus"/>
    <property type="evidence" value="ECO:0007669"/>
    <property type="project" value="TreeGrafter"/>
</dbReference>
<sequence length="172" mass="19229">MAPKKRGRRATAQSKPKEEEKPSSITAEEEPKEEEPEDNKPLTKKAKAGRGRSVAKPGPDEQKPSEEVKAAAGLENNGSSLSANKTREIIVEHCKQCQCFKVRASKVEKELKGAIHDVEVKINPEKPRRGCFEIRDGEGNIFLSLQNMPRPFTKLKQWDLDGTISEIVQKIK</sequence>
<dbReference type="Gene3D" id="3.40.30.10">
    <property type="entry name" value="Glutaredoxin"/>
    <property type="match status" value="1"/>
</dbReference>
<dbReference type="PANTHER" id="PTHR33638:SF1">
    <property type="entry name" value="SELENOPROTEIN H"/>
    <property type="match status" value="1"/>
</dbReference>